<gene>
    <name evidence="2" type="ORF">P4O66_004791</name>
</gene>
<dbReference type="Proteomes" id="UP001239994">
    <property type="component" value="Unassembled WGS sequence"/>
</dbReference>
<evidence type="ECO:0000313" key="3">
    <source>
        <dbReference type="Proteomes" id="UP001239994"/>
    </source>
</evidence>
<proteinExistence type="predicted"/>
<organism evidence="2 3">
    <name type="scientific">Electrophorus voltai</name>
    <dbReference type="NCBI Taxonomy" id="2609070"/>
    <lineage>
        <taxon>Eukaryota</taxon>
        <taxon>Metazoa</taxon>
        <taxon>Chordata</taxon>
        <taxon>Craniata</taxon>
        <taxon>Vertebrata</taxon>
        <taxon>Euteleostomi</taxon>
        <taxon>Actinopterygii</taxon>
        <taxon>Neopterygii</taxon>
        <taxon>Teleostei</taxon>
        <taxon>Ostariophysi</taxon>
        <taxon>Gymnotiformes</taxon>
        <taxon>Gymnotoidei</taxon>
        <taxon>Gymnotidae</taxon>
        <taxon>Electrophorus</taxon>
    </lineage>
</organism>
<dbReference type="Gene3D" id="1.20.1280.50">
    <property type="match status" value="1"/>
</dbReference>
<comment type="caution">
    <text evidence="2">The sequence shown here is derived from an EMBL/GenBank/DDBJ whole genome shotgun (WGS) entry which is preliminary data.</text>
</comment>
<sequence>MPPEVLLKILSWLDAGSLFCVGLVNKRFQELASNNALWYQLYTCQQAKNKRPTLVGGVTDGMGMTHIEEKPKGYWRRLLFKDLTGHSEKWRKKLKAINYYTGLPNQSEQVLRTLPVAWEIKVTEATGRESSFEQTGIYYADTSVTVSWSAVRWPRIDRIASLQLHGVMRVPLTCPRTYRPGWRSLLSTVALNKCAGQVYASDRLVELLFLDQGVTVGVWQEPREIAFIMVNLHYHRLVERSLLGSSTAQYHPDEDKAPSDDVDPEYGLHGYTLHIEMHNTVKKIASARFDQLFCRKDQIVNGYVQLSVISRGSRWKHVPVSGSISLPWMTEALRGRLEGCCMMALTVLDEIQTPFWCFSGPVSMTESNQTDVSYDYRGKSYFIQRWDSEGKVEIELQWVEEEKQYFMVNLLIFLPVSKVNKHFGRDY</sequence>
<dbReference type="GO" id="GO:0019005">
    <property type="term" value="C:SCF ubiquitin ligase complex"/>
    <property type="evidence" value="ECO:0007669"/>
    <property type="project" value="TreeGrafter"/>
</dbReference>
<dbReference type="PROSITE" id="PS50181">
    <property type="entry name" value="FBOX"/>
    <property type="match status" value="1"/>
</dbReference>
<dbReference type="CDD" id="cd22093">
    <property type="entry name" value="F-box_FBXO15"/>
    <property type="match status" value="1"/>
</dbReference>
<keyword evidence="3" id="KW-1185">Reference proteome</keyword>
<dbReference type="InterPro" id="IPR036047">
    <property type="entry name" value="F-box-like_dom_sf"/>
</dbReference>
<dbReference type="PANTHER" id="PTHR46731:SF1">
    <property type="entry name" value="F-BOX ONLY PROTEIN 15"/>
    <property type="match status" value="1"/>
</dbReference>
<name>A0AAD9E6Y2_9TELE</name>
<dbReference type="InterPro" id="IPR001810">
    <property type="entry name" value="F-box_dom"/>
</dbReference>
<dbReference type="EMBL" id="JAROKS010000001">
    <property type="protein sequence ID" value="KAK1806659.1"/>
    <property type="molecule type" value="Genomic_DNA"/>
</dbReference>
<protein>
    <recommendedName>
        <fullName evidence="1">F-box domain-containing protein</fullName>
    </recommendedName>
</protein>
<evidence type="ECO:0000259" key="1">
    <source>
        <dbReference type="PROSITE" id="PS50181"/>
    </source>
</evidence>
<feature type="domain" description="F-box" evidence="1">
    <location>
        <begin position="1"/>
        <end position="41"/>
    </location>
</feature>
<dbReference type="SMART" id="SM00256">
    <property type="entry name" value="FBOX"/>
    <property type="match status" value="1"/>
</dbReference>
<dbReference type="Pfam" id="PF12937">
    <property type="entry name" value="F-box-like"/>
    <property type="match status" value="1"/>
</dbReference>
<reference evidence="2" key="1">
    <citation type="submission" date="2023-03" db="EMBL/GenBank/DDBJ databases">
        <title>Electrophorus voltai genome.</title>
        <authorList>
            <person name="Bian C."/>
        </authorList>
    </citation>
    <scope>NUCLEOTIDE SEQUENCE</scope>
    <source>
        <strain evidence="2">CB-2022</strain>
        <tissue evidence="2">Muscle</tissue>
    </source>
</reference>
<evidence type="ECO:0000313" key="2">
    <source>
        <dbReference type="EMBL" id="KAK1806659.1"/>
    </source>
</evidence>
<dbReference type="AlphaFoldDB" id="A0AAD9E6Y2"/>
<dbReference type="PANTHER" id="PTHR46731">
    <property type="entry name" value="F-BOX ONLY PROTEIN 15"/>
    <property type="match status" value="1"/>
</dbReference>
<dbReference type="SUPFAM" id="SSF81383">
    <property type="entry name" value="F-box domain"/>
    <property type="match status" value="1"/>
</dbReference>
<accession>A0AAD9E6Y2</accession>